<comment type="caution">
    <text evidence="3">The sequence shown here is derived from an EMBL/GenBank/DDBJ whole genome shotgun (WGS) entry which is preliminary data.</text>
</comment>
<protein>
    <recommendedName>
        <fullName evidence="5">Transmembrane protein</fullName>
    </recommendedName>
</protein>
<gene>
    <name evidence="3" type="ORF">IP90_02334</name>
</gene>
<organism evidence="3 4">
    <name type="scientific">Luteimonas cucumeris</name>
    <dbReference type="NCBI Taxonomy" id="985012"/>
    <lineage>
        <taxon>Bacteria</taxon>
        <taxon>Pseudomonadati</taxon>
        <taxon>Pseudomonadota</taxon>
        <taxon>Gammaproteobacteria</taxon>
        <taxon>Lysobacterales</taxon>
        <taxon>Lysobacteraceae</taxon>
        <taxon>Luteimonas</taxon>
    </lineage>
</organism>
<feature type="compositionally biased region" description="Basic residues" evidence="1">
    <location>
        <begin position="81"/>
        <end position="96"/>
    </location>
</feature>
<evidence type="ECO:0008006" key="5">
    <source>
        <dbReference type="Google" id="ProtNLM"/>
    </source>
</evidence>
<proteinExistence type="predicted"/>
<dbReference type="RefSeq" id="WP_144899822.1">
    <property type="nucleotide sequence ID" value="NZ_VLKN01000005.1"/>
</dbReference>
<dbReference type="Proteomes" id="UP000315167">
    <property type="component" value="Unassembled WGS sequence"/>
</dbReference>
<evidence type="ECO:0000313" key="3">
    <source>
        <dbReference type="EMBL" id="TWI01774.1"/>
    </source>
</evidence>
<feature type="region of interest" description="Disordered" evidence="1">
    <location>
        <begin position="81"/>
        <end position="107"/>
    </location>
</feature>
<reference evidence="3 4" key="1">
    <citation type="journal article" date="2015" name="Stand. Genomic Sci.">
        <title>Genomic Encyclopedia of Bacterial and Archaeal Type Strains, Phase III: the genomes of soil and plant-associated and newly described type strains.</title>
        <authorList>
            <person name="Whitman W.B."/>
            <person name="Woyke T."/>
            <person name="Klenk H.P."/>
            <person name="Zhou Y."/>
            <person name="Lilburn T.G."/>
            <person name="Beck B.J."/>
            <person name="De Vos P."/>
            <person name="Vandamme P."/>
            <person name="Eisen J.A."/>
            <person name="Garrity G."/>
            <person name="Hugenholtz P."/>
            <person name="Kyrpides N.C."/>
        </authorList>
    </citation>
    <scope>NUCLEOTIDE SEQUENCE [LARGE SCALE GENOMIC DNA]</scope>
    <source>
        <strain evidence="3 4">CGMCC 1.10821</strain>
    </source>
</reference>
<evidence type="ECO:0000313" key="4">
    <source>
        <dbReference type="Proteomes" id="UP000315167"/>
    </source>
</evidence>
<dbReference type="AlphaFoldDB" id="A0A562L2T1"/>
<sequence>MPAFTATSAQRPSHAVDPRLEQALRQTVLIGVVAVLLLPAARGHNAWLGWMPLWLLGMPLTAWWALHRFRLPRRTLPPAIRARRRRPRVQARRRTLPGRPGRLPQAA</sequence>
<feature type="compositionally biased region" description="Low complexity" evidence="1">
    <location>
        <begin position="97"/>
        <end position="107"/>
    </location>
</feature>
<dbReference type="EMBL" id="VLKN01000005">
    <property type="protein sequence ID" value="TWI01774.1"/>
    <property type="molecule type" value="Genomic_DNA"/>
</dbReference>
<keyword evidence="2" id="KW-0812">Transmembrane</keyword>
<feature type="transmembrane region" description="Helical" evidence="2">
    <location>
        <begin position="47"/>
        <end position="66"/>
    </location>
</feature>
<keyword evidence="2" id="KW-1133">Transmembrane helix</keyword>
<keyword evidence="2" id="KW-0472">Membrane</keyword>
<accession>A0A562L2T1</accession>
<evidence type="ECO:0000256" key="2">
    <source>
        <dbReference type="SAM" id="Phobius"/>
    </source>
</evidence>
<name>A0A562L2T1_9GAMM</name>
<keyword evidence="4" id="KW-1185">Reference proteome</keyword>
<evidence type="ECO:0000256" key="1">
    <source>
        <dbReference type="SAM" id="MobiDB-lite"/>
    </source>
</evidence>